<dbReference type="EMBL" id="JAKWBL010000001">
    <property type="protein sequence ID" value="MCH5597979.1"/>
    <property type="molecule type" value="Genomic_DNA"/>
</dbReference>
<comment type="caution">
    <text evidence="1">The sequence shown here is derived from an EMBL/GenBank/DDBJ whole genome shotgun (WGS) entry which is preliminary data.</text>
</comment>
<reference evidence="1 2" key="1">
    <citation type="submission" date="2022-02" db="EMBL/GenBank/DDBJ databases">
        <authorList>
            <person name="Min J."/>
        </authorList>
    </citation>
    <scope>NUCLEOTIDE SEQUENCE [LARGE SCALE GENOMIC DNA]</scope>
    <source>
        <strain evidence="1 2">GR10-1</strain>
    </source>
</reference>
<keyword evidence="2" id="KW-1185">Reference proteome</keyword>
<organism evidence="1 2">
    <name type="scientific">Niabella ginsengisoli</name>
    <dbReference type="NCBI Taxonomy" id="522298"/>
    <lineage>
        <taxon>Bacteria</taxon>
        <taxon>Pseudomonadati</taxon>
        <taxon>Bacteroidota</taxon>
        <taxon>Chitinophagia</taxon>
        <taxon>Chitinophagales</taxon>
        <taxon>Chitinophagaceae</taxon>
        <taxon>Niabella</taxon>
    </lineage>
</organism>
<dbReference type="RefSeq" id="WP_240827328.1">
    <property type="nucleotide sequence ID" value="NZ_JAKWBL010000001.1"/>
</dbReference>
<evidence type="ECO:0000313" key="2">
    <source>
        <dbReference type="Proteomes" id="UP001202248"/>
    </source>
</evidence>
<accession>A0ABS9SII6</accession>
<evidence type="ECO:0000313" key="1">
    <source>
        <dbReference type="EMBL" id="MCH5597979.1"/>
    </source>
</evidence>
<name>A0ABS9SII6_9BACT</name>
<proteinExistence type="predicted"/>
<dbReference type="Proteomes" id="UP001202248">
    <property type="component" value="Unassembled WGS sequence"/>
</dbReference>
<sequence>MPGINCGQLPQTDLSNQTPIGSLKVYDIVKAGDFPITLTTIANDGAGRYSGIGWVRVPWMGNTKIKVTFRGIKVNTDYKLIDGFFETTYNPDENLISNVEEEVAKIEETATLIIEGVKELIDFLKKKAEAVNSAVDRLKQDKPLTDADKAIYEEIINDNSSSSIIEKYLGEAAKKEYEAAQKLVKEVINNNDCASGKKVESEKGKGSTTITSYLYVPNDCIEKSEKARDILKETATALATATETIGEIENLKYRCISALISKPDAKETYLTPWGGAIALDEDFMPYAFQGAEGSSENNVPPGALVIFKKLSTGQYYWVSRNPNLKKYCLMDADGNLLIKNSFYEHKNESVDNALKILIDGNCNYKLVRGATEVANGNYESCKNCFDAKGKIVDAGNATSNKPVNSEIYNYATTLTQSDLDQLKSMSGAVEAKTNIKTVVYLTDENSKDKIAAIQAHLKAPKENELVLWAHKNANGKWKIKMALGNGTHKSKKGENISPYLQALAKVLPDLGDVEFNILTAILDGIAGMIDELIIPQRFYNPDAPEYNDIPSRIYSLVSLSIIKDELSQAITSDTKFSGYTNKYSISRSEFAFACGVWNGFAGTVSGITSSGSIIIKLITNEDNTRSKLSEAVKQLSWQQVKAMGGALWDKYTANACMITYGAGEVGFVVVSAFIGAAELKGVSTFINTLDKMDAVGQVMNGVFKISGKVLKPVLGASGKGIKYVLQEGVNFVRDSRLVVKASPNLYCGFPLFNIKFIKKGEQFTESEIASLTTKVDAAIAQEGGLEKLPVDENGNKLVEIDVEGEQITAVIGNEDGLSKVSDVVSGAGSVTALLAKWDNLTISEAKSLYRQLNKTEIKGTKTIVSQSSILAEIDASNSLVNPYNFAHPIEDIILNSESIFVRVHNSWNPNRPWLISIEEFRAFTSQDDMIKKLALPIIGDAGKVVKPVEISIVKLPVGTKIRKSVARPQDWPGQGHLPGGAVQFEIRETSNIRNSWFKPMGKVSDYLNYE</sequence>
<gene>
    <name evidence="1" type="ORF">MKP09_08700</name>
</gene>
<protein>
    <submittedName>
        <fullName evidence="1">Uncharacterized protein</fullName>
    </submittedName>
</protein>